<organism evidence="3 4">
    <name type="scientific">Cylindrobasidium torrendii FP15055 ss-10</name>
    <dbReference type="NCBI Taxonomy" id="1314674"/>
    <lineage>
        <taxon>Eukaryota</taxon>
        <taxon>Fungi</taxon>
        <taxon>Dikarya</taxon>
        <taxon>Basidiomycota</taxon>
        <taxon>Agaricomycotina</taxon>
        <taxon>Agaricomycetes</taxon>
        <taxon>Agaricomycetidae</taxon>
        <taxon>Agaricales</taxon>
        <taxon>Marasmiineae</taxon>
        <taxon>Physalacriaceae</taxon>
        <taxon>Cylindrobasidium</taxon>
    </lineage>
</organism>
<protein>
    <recommendedName>
        <fullName evidence="2">AAA+ ATPase domain-containing protein</fullName>
    </recommendedName>
</protein>
<dbReference type="InterPro" id="IPR027417">
    <property type="entry name" value="P-loop_NTPase"/>
</dbReference>
<keyword evidence="4" id="KW-1185">Reference proteome</keyword>
<feature type="domain" description="AAA+ ATPase" evidence="2">
    <location>
        <begin position="59"/>
        <end position="208"/>
    </location>
</feature>
<dbReference type="Pfam" id="PF00931">
    <property type="entry name" value="NB-ARC"/>
    <property type="match status" value="1"/>
</dbReference>
<dbReference type="InterPro" id="IPR011990">
    <property type="entry name" value="TPR-like_helical_dom_sf"/>
</dbReference>
<gene>
    <name evidence="3" type="ORF">CYLTODRAFT_355661</name>
</gene>
<evidence type="ECO:0000313" key="3">
    <source>
        <dbReference type="EMBL" id="KIY66098.1"/>
    </source>
</evidence>
<dbReference type="Proteomes" id="UP000054007">
    <property type="component" value="Unassembled WGS sequence"/>
</dbReference>
<sequence>MQAALHLKTAIQVNEIHGAIVPGTRGANLSVLACATPSAHFTGRSGILDDLSSTSTTPGRQVVTIIGKGGSGKTQLALKLAEIHNGRFAHVLFVDASSTDSLRANFKKLADANGIANEVSDVLAFLAQLRAELLLILDNADDPKVDLGPFIPRSGNVKVVITSRNVEVVIHTSKSQYSLELPDLGLGEAVDLLLSRTGAGRTDINLADAQTLANTMGCLALAVTAAGAYIASSHCTIQKYIALLQKRRQDMLSRRGGQTLDGYYQGTVFSTFELSYSRLSPLAQQFLQICSFYHFADIPSIIFERAAVRFDKVDFPLVLRGEILPVPTMVEDTLVFLKNFLTEGSWEPLWFQDIIREILSVSLMSCSGPFLSFHPLIHQCVQDVVQDKPRVHATALQILAISGPLSDNLESYHLAQQLLPHVNHSYDPDMCSATLSCEFAYVWSLTGYHSKAAASKERQFVLCLNLLGPNDAHTLWVQNFLAELYKLNGEFDKAQDVLAQTLLHKIIPQFPEALGKRSRLFLGLKDTLGAVYLAGGKYAEAEGVLRDVVQQQMETYGELDNCTLDAMHGLALVRWELGNQETAVQMMDAVCRGRRQVLGQGHPDTRKSQDKLHDWRLTSNNRNEQSTPCKG</sequence>
<dbReference type="GO" id="GO:0006915">
    <property type="term" value="P:apoptotic process"/>
    <property type="evidence" value="ECO:0007669"/>
    <property type="project" value="UniProtKB-ARBA"/>
</dbReference>
<dbReference type="GO" id="GO:0005829">
    <property type="term" value="C:cytosol"/>
    <property type="evidence" value="ECO:0007669"/>
    <property type="project" value="UniProtKB-ARBA"/>
</dbReference>
<dbReference type="AlphaFoldDB" id="A0A0D7B6A0"/>
<dbReference type="Gene3D" id="3.40.50.300">
    <property type="entry name" value="P-loop containing nucleotide triphosphate hydrolases"/>
    <property type="match status" value="1"/>
</dbReference>
<accession>A0A0D7B6A0</accession>
<evidence type="ECO:0000259" key="2">
    <source>
        <dbReference type="SMART" id="SM00382"/>
    </source>
</evidence>
<dbReference type="InterPro" id="IPR002182">
    <property type="entry name" value="NB-ARC"/>
</dbReference>
<name>A0A0D7B6A0_9AGAR</name>
<dbReference type="Pfam" id="PF13424">
    <property type="entry name" value="TPR_12"/>
    <property type="match status" value="1"/>
</dbReference>
<dbReference type="SUPFAM" id="SSF48452">
    <property type="entry name" value="TPR-like"/>
    <property type="match status" value="1"/>
</dbReference>
<reference evidence="3 4" key="1">
    <citation type="journal article" date="2015" name="Fungal Genet. Biol.">
        <title>Evolution of novel wood decay mechanisms in Agaricales revealed by the genome sequences of Fistulina hepatica and Cylindrobasidium torrendii.</title>
        <authorList>
            <person name="Floudas D."/>
            <person name="Held B.W."/>
            <person name="Riley R."/>
            <person name="Nagy L.G."/>
            <person name="Koehler G."/>
            <person name="Ransdell A.S."/>
            <person name="Younus H."/>
            <person name="Chow J."/>
            <person name="Chiniquy J."/>
            <person name="Lipzen A."/>
            <person name="Tritt A."/>
            <person name="Sun H."/>
            <person name="Haridas S."/>
            <person name="LaButti K."/>
            <person name="Ohm R.A."/>
            <person name="Kues U."/>
            <person name="Blanchette R.A."/>
            <person name="Grigoriev I.V."/>
            <person name="Minto R.E."/>
            <person name="Hibbett D.S."/>
        </authorList>
    </citation>
    <scope>NUCLEOTIDE SEQUENCE [LARGE SCALE GENOMIC DNA]</scope>
    <source>
        <strain evidence="3 4">FP15055 ss-10</strain>
    </source>
</reference>
<dbReference type="SUPFAM" id="SSF52540">
    <property type="entry name" value="P-loop containing nucleoside triphosphate hydrolases"/>
    <property type="match status" value="1"/>
</dbReference>
<proteinExistence type="predicted"/>
<dbReference type="PANTHER" id="PTHR22845">
    <property type="entry name" value="APOPTOTIC PROTEASE-ACTIVATING FACTOR 1"/>
    <property type="match status" value="1"/>
</dbReference>
<feature type="compositionally biased region" description="Polar residues" evidence="1">
    <location>
        <begin position="617"/>
        <end position="631"/>
    </location>
</feature>
<dbReference type="InterPro" id="IPR003593">
    <property type="entry name" value="AAA+_ATPase"/>
</dbReference>
<evidence type="ECO:0000256" key="1">
    <source>
        <dbReference type="SAM" id="MobiDB-lite"/>
    </source>
</evidence>
<dbReference type="EMBL" id="KN880566">
    <property type="protein sequence ID" value="KIY66098.1"/>
    <property type="molecule type" value="Genomic_DNA"/>
</dbReference>
<dbReference type="SMART" id="SM00382">
    <property type="entry name" value="AAA"/>
    <property type="match status" value="1"/>
</dbReference>
<dbReference type="STRING" id="1314674.A0A0D7B6A0"/>
<dbReference type="PANTHER" id="PTHR22845:SF5">
    <property type="entry name" value="APOPTOTIC PROTEASE-ACTIVATING FACTOR 1"/>
    <property type="match status" value="1"/>
</dbReference>
<feature type="region of interest" description="Disordered" evidence="1">
    <location>
        <begin position="598"/>
        <end position="631"/>
    </location>
</feature>
<dbReference type="GO" id="GO:0043531">
    <property type="term" value="F:ADP binding"/>
    <property type="evidence" value="ECO:0007669"/>
    <property type="project" value="InterPro"/>
</dbReference>
<evidence type="ECO:0000313" key="4">
    <source>
        <dbReference type="Proteomes" id="UP000054007"/>
    </source>
</evidence>
<feature type="compositionally biased region" description="Basic and acidic residues" evidence="1">
    <location>
        <begin position="603"/>
        <end position="616"/>
    </location>
</feature>
<dbReference type="Gene3D" id="1.25.40.10">
    <property type="entry name" value="Tetratricopeptide repeat domain"/>
    <property type="match status" value="1"/>
</dbReference>
<dbReference type="OrthoDB" id="1658288at2759"/>